<dbReference type="RefSeq" id="WP_014456281.1">
    <property type="nucleotide sequence ID" value="NC_017098.1"/>
</dbReference>
<dbReference type="STRING" id="889378.Spiaf_2262"/>
<accession>H9ULA5</accession>
<sequence>MQIFSPRPDALVFDFDGTIADTRQLIITSYREAFAKVALDCPDDETIGATIGIPLASAFRVLTGQDGELIDRAVRAYQDIYRRHGYGMVQAFPGMIGLVRGCAAAGYRMAIGSSRSGESLRGMADHLGIAGCFELILSRDDVSHEKPHPEMLQLAAGRLGVEPDSLLMIGDTSFDIEMGSAAGARTVAVSWGNHTREQLEAVAPTCVVDSVDQLQAVLGVGEAVPAG</sequence>
<dbReference type="GO" id="GO:0006281">
    <property type="term" value="P:DNA repair"/>
    <property type="evidence" value="ECO:0007669"/>
    <property type="project" value="TreeGrafter"/>
</dbReference>
<dbReference type="SFLD" id="SFLDG01129">
    <property type="entry name" value="C1.5:_HAD__Beta-PGM__Phosphata"/>
    <property type="match status" value="1"/>
</dbReference>
<dbReference type="SUPFAM" id="SSF56784">
    <property type="entry name" value="HAD-like"/>
    <property type="match status" value="1"/>
</dbReference>
<dbReference type="KEGG" id="sfc:Spiaf_2262"/>
<reference evidence="2" key="1">
    <citation type="journal article" date="2013" name="Stand. Genomic Sci.">
        <title>Complete genome sequence of the halophilic bacterium Spirochaeta africana type strain (Z-7692(T)) from the alkaline Lake Magadi in the East African Rift.</title>
        <authorList>
            <person name="Liolos K."/>
            <person name="Abt B."/>
            <person name="Scheuner C."/>
            <person name="Teshima H."/>
            <person name="Held B."/>
            <person name="Lapidus A."/>
            <person name="Nolan M."/>
            <person name="Lucas S."/>
            <person name="Deshpande S."/>
            <person name="Cheng J.F."/>
            <person name="Tapia R."/>
            <person name="Goodwin L.A."/>
            <person name="Pitluck S."/>
            <person name="Pagani I."/>
            <person name="Ivanova N."/>
            <person name="Mavromatis K."/>
            <person name="Mikhailova N."/>
            <person name="Huntemann M."/>
            <person name="Pati A."/>
            <person name="Chen A."/>
            <person name="Palaniappan K."/>
            <person name="Land M."/>
            <person name="Rohde M."/>
            <person name="Tindall B.J."/>
            <person name="Detter J.C."/>
            <person name="Goker M."/>
            <person name="Bristow J."/>
            <person name="Eisen J.A."/>
            <person name="Markowitz V."/>
            <person name="Hugenholtz P."/>
            <person name="Woyke T."/>
            <person name="Klenk H.P."/>
            <person name="Kyrpides N.C."/>
        </authorList>
    </citation>
    <scope>NUCLEOTIDE SEQUENCE</scope>
    <source>
        <strain evidence="2">ATCC 700263 / DSM 8902 / Z-7692</strain>
    </source>
</reference>
<protein>
    <submittedName>
        <fullName evidence="1">Haloacid dehalogenase superfamily enzyme, subfamily IA</fullName>
    </submittedName>
</protein>
<dbReference type="InterPro" id="IPR023214">
    <property type="entry name" value="HAD_sf"/>
</dbReference>
<dbReference type="GO" id="GO:0008967">
    <property type="term" value="F:phosphoglycolate phosphatase activity"/>
    <property type="evidence" value="ECO:0007669"/>
    <property type="project" value="TreeGrafter"/>
</dbReference>
<dbReference type="eggNOG" id="COG0546">
    <property type="taxonomic scope" value="Bacteria"/>
</dbReference>
<dbReference type="PATRIC" id="fig|889378.3.peg.2239"/>
<proteinExistence type="predicted"/>
<evidence type="ECO:0000313" key="2">
    <source>
        <dbReference type="Proteomes" id="UP000007383"/>
    </source>
</evidence>
<dbReference type="HOGENOM" id="CLU_045011_19_2_12"/>
<gene>
    <name evidence="1" type="ordered locus">Spiaf_2262</name>
</gene>
<organism evidence="1 2">
    <name type="scientific">Spirochaeta africana (strain ATCC 700263 / DSM 8902 / Z-7692)</name>
    <dbReference type="NCBI Taxonomy" id="889378"/>
    <lineage>
        <taxon>Bacteria</taxon>
        <taxon>Pseudomonadati</taxon>
        <taxon>Spirochaetota</taxon>
        <taxon>Spirochaetia</taxon>
        <taxon>Spirochaetales</taxon>
        <taxon>Spirochaetaceae</taxon>
        <taxon>Spirochaeta</taxon>
    </lineage>
</organism>
<dbReference type="SFLD" id="SFLDS00003">
    <property type="entry name" value="Haloacid_Dehalogenase"/>
    <property type="match status" value="1"/>
</dbReference>
<dbReference type="InterPro" id="IPR041492">
    <property type="entry name" value="HAD_2"/>
</dbReference>
<dbReference type="NCBIfam" id="TIGR01509">
    <property type="entry name" value="HAD-SF-IA-v3"/>
    <property type="match status" value="1"/>
</dbReference>
<dbReference type="PANTHER" id="PTHR43434:SF24">
    <property type="entry name" value="HYDROLASE-RELATED"/>
    <property type="match status" value="1"/>
</dbReference>
<keyword evidence="2" id="KW-1185">Reference proteome</keyword>
<dbReference type="PRINTS" id="PR00413">
    <property type="entry name" value="HADHALOGNASE"/>
</dbReference>
<dbReference type="InterPro" id="IPR006439">
    <property type="entry name" value="HAD-SF_hydro_IA"/>
</dbReference>
<dbReference type="PANTHER" id="PTHR43434">
    <property type="entry name" value="PHOSPHOGLYCOLATE PHOSPHATASE"/>
    <property type="match status" value="1"/>
</dbReference>
<dbReference type="InterPro" id="IPR023198">
    <property type="entry name" value="PGP-like_dom2"/>
</dbReference>
<evidence type="ECO:0000313" key="1">
    <source>
        <dbReference type="EMBL" id="AFG38298.1"/>
    </source>
</evidence>
<dbReference type="OrthoDB" id="9792518at2"/>
<dbReference type="AlphaFoldDB" id="H9ULA5"/>
<dbReference type="Proteomes" id="UP000007383">
    <property type="component" value="Chromosome"/>
</dbReference>
<dbReference type="Gene3D" id="1.10.150.240">
    <property type="entry name" value="Putative phosphatase, domain 2"/>
    <property type="match status" value="1"/>
</dbReference>
<dbReference type="GO" id="GO:0005829">
    <property type="term" value="C:cytosol"/>
    <property type="evidence" value="ECO:0007669"/>
    <property type="project" value="TreeGrafter"/>
</dbReference>
<dbReference type="InterPro" id="IPR050155">
    <property type="entry name" value="HAD-like_hydrolase_sf"/>
</dbReference>
<dbReference type="Pfam" id="PF13419">
    <property type="entry name" value="HAD_2"/>
    <property type="match status" value="1"/>
</dbReference>
<name>H9ULA5_SPIAZ</name>
<dbReference type="SFLD" id="SFLDG01135">
    <property type="entry name" value="C1.5.6:_HAD__Beta-PGM__Phospha"/>
    <property type="match status" value="1"/>
</dbReference>
<dbReference type="NCBIfam" id="TIGR01549">
    <property type="entry name" value="HAD-SF-IA-v1"/>
    <property type="match status" value="1"/>
</dbReference>
<dbReference type="Gene3D" id="3.40.50.1000">
    <property type="entry name" value="HAD superfamily/HAD-like"/>
    <property type="match status" value="1"/>
</dbReference>
<dbReference type="InterPro" id="IPR036412">
    <property type="entry name" value="HAD-like_sf"/>
</dbReference>
<dbReference type="EMBL" id="CP003282">
    <property type="protein sequence ID" value="AFG38298.1"/>
    <property type="molecule type" value="Genomic_DNA"/>
</dbReference>